<dbReference type="Gene3D" id="3.40.50.720">
    <property type="entry name" value="NAD(P)-binding Rossmann-like Domain"/>
    <property type="match status" value="2"/>
</dbReference>
<dbReference type="Pfam" id="PF02826">
    <property type="entry name" value="2-Hacid_dh_C"/>
    <property type="match status" value="1"/>
</dbReference>
<feature type="domain" description="D-isomer specific 2-hydroxyacid dehydrogenase catalytic" evidence="4">
    <location>
        <begin position="56"/>
        <end position="346"/>
    </location>
</feature>
<feature type="non-terminal residue" evidence="6">
    <location>
        <position position="348"/>
    </location>
</feature>
<dbReference type="InterPro" id="IPR006140">
    <property type="entry name" value="D-isomer_DH_NAD-bd"/>
</dbReference>
<dbReference type="PROSITE" id="PS00065">
    <property type="entry name" value="D_2_HYDROXYACID_DH_1"/>
    <property type="match status" value="1"/>
</dbReference>
<dbReference type="InterPro" id="IPR006139">
    <property type="entry name" value="D-isomer_2_OHA_DH_cat_dom"/>
</dbReference>
<dbReference type="AlphaFoldDB" id="A0AAD6XXJ9"/>
<dbReference type="InterPro" id="IPR029752">
    <property type="entry name" value="D-isomer_DH_CS1"/>
</dbReference>
<dbReference type="GO" id="GO:0030267">
    <property type="term" value="F:glyoxylate reductase (NADPH) activity"/>
    <property type="evidence" value="ECO:0007669"/>
    <property type="project" value="TreeGrafter"/>
</dbReference>
<dbReference type="Pfam" id="PF00389">
    <property type="entry name" value="2-Hacid_dh"/>
    <property type="match status" value="1"/>
</dbReference>
<evidence type="ECO:0000256" key="3">
    <source>
        <dbReference type="RuleBase" id="RU003719"/>
    </source>
</evidence>
<dbReference type="CDD" id="cd12168">
    <property type="entry name" value="Mand_dh_like"/>
    <property type="match status" value="1"/>
</dbReference>
<dbReference type="SUPFAM" id="SSF52283">
    <property type="entry name" value="Formate/glycerate dehydrogenase catalytic domain-like"/>
    <property type="match status" value="1"/>
</dbReference>
<dbReference type="GO" id="GO:0051287">
    <property type="term" value="F:NAD binding"/>
    <property type="evidence" value="ECO:0007669"/>
    <property type="project" value="InterPro"/>
</dbReference>
<proteinExistence type="inferred from homology"/>
<protein>
    <submittedName>
        <fullName evidence="6">2-hydroxyacid dehydrogenase C1773.17c</fullName>
    </submittedName>
</protein>
<dbReference type="PROSITE" id="PS00670">
    <property type="entry name" value="D_2_HYDROXYACID_DH_2"/>
    <property type="match status" value="1"/>
</dbReference>
<dbReference type="Proteomes" id="UP001219525">
    <property type="component" value="Unassembled WGS sequence"/>
</dbReference>
<reference evidence="6" key="1">
    <citation type="submission" date="2023-03" db="EMBL/GenBank/DDBJ databases">
        <title>Massive genome expansion in bonnet fungi (Mycena s.s.) driven by repeated elements and novel gene families across ecological guilds.</title>
        <authorList>
            <consortium name="Lawrence Berkeley National Laboratory"/>
            <person name="Harder C.B."/>
            <person name="Miyauchi S."/>
            <person name="Viragh M."/>
            <person name="Kuo A."/>
            <person name="Thoen E."/>
            <person name="Andreopoulos B."/>
            <person name="Lu D."/>
            <person name="Skrede I."/>
            <person name="Drula E."/>
            <person name="Henrissat B."/>
            <person name="Morin E."/>
            <person name="Kohler A."/>
            <person name="Barry K."/>
            <person name="LaButti K."/>
            <person name="Morin E."/>
            <person name="Salamov A."/>
            <person name="Lipzen A."/>
            <person name="Mereny Z."/>
            <person name="Hegedus B."/>
            <person name="Baldrian P."/>
            <person name="Stursova M."/>
            <person name="Weitz H."/>
            <person name="Taylor A."/>
            <person name="Grigoriev I.V."/>
            <person name="Nagy L.G."/>
            <person name="Martin F."/>
            <person name="Kauserud H."/>
        </authorList>
    </citation>
    <scope>NUCLEOTIDE SEQUENCE</scope>
    <source>
        <strain evidence="6">9144</strain>
    </source>
</reference>
<dbReference type="InterPro" id="IPR029753">
    <property type="entry name" value="D-isomer_DH_CS"/>
</dbReference>
<evidence type="ECO:0000256" key="2">
    <source>
        <dbReference type="ARBA" id="ARBA00023002"/>
    </source>
</evidence>
<keyword evidence="7" id="KW-1185">Reference proteome</keyword>
<organism evidence="6 7">
    <name type="scientific">Mycena pura</name>
    <dbReference type="NCBI Taxonomy" id="153505"/>
    <lineage>
        <taxon>Eukaryota</taxon>
        <taxon>Fungi</taxon>
        <taxon>Dikarya</taxon>
        <taxon>Basidiomycota</taxon>
        <taxon>Agaricomycotina</taxon>
        <taxon>Agaricomycetes</taxon>
        <taxon>Agaricomycetidae</taxon>
        <taxon>Agaricales</taxon>
        <taxon>Marasmiineae</taxon>
        <taxon>Mycenaceae</taxon>
        <taxon>Mycena</taxon>
    </lineage>
</organism>
<dbReference type="InterPro" id="IPR050223">
    <property type="entry name" value="D-isomer_2-hydroxyacid_DH"/>
</dbReference>
<name>A0AAD6XXJ9_9AGAR</name>
<evidence type="ECO:0000256" key="1">
    <source>
        <dbReference type="ARBA" id="ARBA00005854"/>
    </source>
</evidence>
<dbReference type="GO" id="GO:0016618">
    <property type="term" value="F:hydroxypyruvate reductase [NAD(P)H] activity"/>
    <property type="evidence" value="ECO:0007669"/>
    <property type="project" value="TreeGrafter"/>
</dbReference>
<dbReference type="GO" id="GO:0005829">
    <property type="term" value="C:cytosol"/>
    <property type="evidence" value="ECO:0007669"/>
    <property type="project" value="TreeGrafter"/>
</dbReference>
<feature type="domain" description="D-isomer specific 2-hydroxyacid dehydrogenase NAD-binding" evidence="5">
    <location>
        <begin position="131"/>
        <end position="313"/>
    </location>
</feature>
<dbReference type="EMBL" id="JARJCW010000173">
    <property type="protein sequence ID" value="KAJ7189570.1"/>
    <property type="molecule type" value="Genomic_DNA"/>
</dbReference>
<accession>A0AAD6XXJ9</accession>
<dbReference type="PROSITE" id="PS00671">
    <property type="entry name" value="D_2_HYDROXYACID_DH_3"/>
    <property type="match status" value="1"/>
</dbReference>
<evidence type="ECO:0000259" key="5">
    <source>
        <dbReference type="Pfam" id="PF02826"/>
    </source>
</evidence>
<dbReference type="InterPro" id="IPR036291">
    <property type="entry name" value="NAD(P)-bd_dom_sf"/>
</dbReference>
<dbReference type="PANTHER" id="PTHR10996:SF257">
    <property type="entry name" value="GLYOXYLATE REDUCTASE 1"/>
    <property type="match status" value="1"/>
</dbReference>
<evidence type="ECO:0000313" key="6">
    <source>
        <dbReference type="EMBL" id="KAJ7189570.1"/>
    </source>
</evidence>
<gene>
    <name evidence="6" type="ORF">GGX14DRAFT_609062</name>
</gene>
<comment type="similarity">
    <text evidence="1 3">Belongs to the D-isomer specific 2-hydroxyacid dehydrogenase family.</text>
</comment>
<sequence length="348" mass="37586">MSDDRTILALGSAAWAVSDYQALCEQYKIDSIPLKDVTNHATVTEAVAKAVAARTVARKSPYVAFIWFFGTAIFSPFDQNMLGPLVKSGCRLFCGGGVGYDDVATEWMASEGAYYCNTPTAITASTANGALMLILTATRAAYQGEIYTRSGKWRGDASVPGDLFPYGKDIDGLTLGVIGLGSIGKALAVRAQACGMKIVYYNRRRVQEPEENGAKYVSMEELLATSDVISVNCPLTPATHHLLGPVEFSKMKTGVYIVNTARGAIIDEEALVQALKSGKVSCVGFDVFEREPTIHPGLLDPSLAYRVALQPHTTGRTVEAFTKGEQQIIKSVQEFMRGERPEYAVNSP</sequence>
<evidence type="ECO:0000313" key="7">
    <source>
        <dbReference type="Proteomes" id="UP001219525"/>
    </source>
</evidence>
<dbReference type="SUPFAM" id="SSF51735">
    <property type="entry name" value="NAD(P)-binding Rossmann-fold domains"/>
    <property type="match status" value="1"/>
</dbReference>
<dbReference type="PANTHER" id="PTHR10996">
    <property type="entry name" value="2-HYDROXYACID DEHYDROGENASE-RELATED"/>
    <property type="match status" value="1"/>
</dbReference>
<keyword evidence="2 3" id="KW-0560">Oxidoreductase</keyword>
<comment type="caution">
    <text evidence="6">The sequence shown here is derived from an EMBL/GenBank/DDBJ whole genome shotgun (WGS) entry which is preliminary data.</text>
</comment>
<evidence type="ECO:0000259" key="4">
    <source>
        <dbReference type="Pfam" id="PF00389"/>
    </source>
</evidence>